<evidence type="ECO:0000313" key="2">
    <source>
        <dbReference type="Proteomes" id="UP000185544"/>
    </source>
</evidence>
<proteinExistence type="predicted"/>
<evidence type="ECO:0000313" key="1">
    <source>
        <dbReference type="EMBL" id="APR99387.1"/>
    </source>
</evidence>
<protein>
    <submittedName>
        <fullName evidence="1">Uncharacterized protein</fullName>
    </submittedName>
</protein>
<dbReference type="KEGG" id="pabo:BCY86_00850"/>
<organism evidence="1 2">
    <name type="scientific">Pajaroellobacter abortibovis</name>
    <dbReference type="NCBI Taxonomy" id="1882918"/>
    <lineage>
        <taxon>Bacteria</taxon>
        <taxon>Pseudomonadati</taxon>
        <taxon>Myxococcota</taxon>
        <taxon>Polyangia</taxon>
        <taxon>Polyangiales</taxon>
        <taxon>Polyangiaceae</taxon>
    </lineage>
</organism>
<name>A0A1L6MV95_9BACT</name>
<dbReference type="AlphaFoldDB" id="A0A1L6MV95"/>
<reference evidence="1 2" key="1">
    <citation type="submission" date="2016-08" db="EMBL/GenBank/DDBJ databases">
        <title>Identification and validation of antigenic proteins from Pajaroellobacter abortibovis using de-novo genome sequence assembly and reverse vaccinology.</title>
        <authorList>
            <person name="Welly B.T."/>
            <person name="Miller M.R."/>
            <person name="Stott J.L."/>
            <person name="Blanchard M.T."/>
            <person name="Islas-Trejo A.D."/>
            <person name="O'Rourke S.M."/>
            <person name="Young A.E."/>
            <person name="Medrano J.F."/>
            <person name="Van Eenennaam A.L."/>
        </authorList>
    </citation>
    <scope>NUCLEOTIDE SEQUENCE [LARGE SCALE GENOMIC DNA]</scope>
    <source>
        <strain evidence="1 2">BTF92-0548A/99-0131</strain>
    </source>
</reference>
<accession>A0A1L6MV95</accession>
<dbReference type="STRING" id="1882918.BCY86_00850"/>
<gene>
    <name evidence="1" type="ORF">BCY86_00850</name>
</gene>
<dbReference type="Proteomes" id="UP000185544">
    <property type="component" value="Chromosome"/>
</dbReference>
<dbReference type="EMBL" id="CP016908">
    <property type="protein sequence ID" value="APR99387.1"/>
    <property type="molecule type" value="Genomic_DNA"/>
</dbReference>
<keyword evidence="2" id="KW-1185">Reference proteome</keyword>
<sequence>MELGELSSEVHMFLQEAERCGDLYAVVNLHLNHTNAAWLYADRPEEAGREATIGVDVEKLPSRDHMAQHYYFLLAITQVDL</sequence>